<evidence type="ECO:0000256" key="1">
    <source>
        <dbReference type="ARBA" id="ARBA00001941"/>
    </source>
</evidence>
<proteinExistence type="inferred from homology"/>
<evidence type="ECO:0000256" key="9">
    <source>
        <dbReference type="ARBA" id="ARBA00036421"/>
    </source>
</evidence>
<comment type="similarity">
    <text evidence="12">Belongs to the peptidase M20C family.</text>
</comment>
<dbReference type="NCBIfam" id="TIGR01893">
    <property type="entry name" value="aa-his-dipept"/>
    <property type="match status" value="1"/>
</dbReference>
<evidence type="ECO:0000313" key="19">
    <source>
        <dbReference type="EMBL" id="MBC8537008.1"/>
    </source>
</evidence>
<evidence type="ECO:0000256" key="12">
    <source>
        <dbReference type="ARBA" id="ARBA00061423"/>
    </source>
</evidence>
<comment type="caution">
    <text evidence="19">The sequence shown here is derived from an EMBL/GenBank/DDBJ whole genome shotgun (WGS) entry which is preliminary data.</text>
</comment>
<evidence type="ECO:0000256" key="13">
    <source>
        <dbReference type="ARBA" id="ARBA00071271"/>
    </source>
</evidence>
<reference evidence="19" key="1">
    <citation type="submission" date="2020-08" db="EMBL/GenBank/DDBJ databases">
        <title>Genome public.</title>
        <authorList>
            <person name="Liu C."/>
            <person name="Sun Q."/>
        </authorList>
    </citation>
    <scope>NUCLEOTIDE SEQUENCE</scope>
    <source>
        <strain evidence="19">BX7</strain>
    </source>
</reference>
<dbReference type="Pfam" id="PF07687">
    <property type="entry name" value="M20_dimer"/>
    <property type="match status" value="1"/>
</dbReference>
<dbReference type="AlphaFoldDB" id="A0A926DE93"/>
<dbReference type="PANTHER" id="PTHR43501">
    <property type="entry name" value="CYTOSOL NON-SPECIFIC DIPEPTIDASE"/>
    <property type="match status" value="1"/>
</dbReference>
<evidence type="ECO:0000256" key="11">
    <source>
        <dbReference type="ARBA" id="ARBA00044252"/>
    </source>
</evidence>
<evidence type="ECO:0000313" key="20">
    <source>
        <dbReference type="Proteomes" id="UP000620366"/>
    </source>
</evidence>
<evidence type="ECO:0000256" key="5">
    <source>
        <dbReference type="ARBA" id="ARBA00022801"/>
    </source>
</evidence>
<organism evidence="19 20">
    <name type="scientific">Feifania hominis</name>
    <dbReference type="NCBI Taxonomy" id="2763660"/>
    <lineage>
        <taxon>Bacteria</taxon>
        <taxon>Bacillati</taxon>
        <taxon>Bacillota</taxon>
        <taxon>Clostridia</taxon>
        <taxon>Eubacteriales</taxon>
        <taxon>Feifaniaceae</taxon>
        <taxon>Feifania</taxon>
    </lineage>
</organism>
<gene>
    <name evidence="19" type="primary">pepD</name>
    <name evidence="19" type="ORF">H8695_09945</name>
</gene>
<dbReference type="SUPFAM" id="SSF53187">
    <property type="entry name" value="Zn-dependent exopeptidases"/>
    <property type="match status" value="1"/>
</dbReference>
<evidence type="ECO:0000256" key="7">
    <source>
        <dbReference type="ARBA" id="ARBA00023049"/>
    </source>
</evidence>
<dbReference type="GO" id="GO:0005829">
    <property type="term" value="C:cytosol"/>
    <property type="evidence" value="ECO:0007669"/>
    <property type="project" value="TreeGrafter"/>
</dbReference>
<keyword evidence="20" id="KW-1185">Reference proteome</keyword>
<evidence type="ECO:0000256" key="16">
    <source>
        <dbReference type="ARBA" id="ARBA00077688"/>
    </source>
</evidence>
<evidence type="ECO:0000256" key="14">
    <source>
        <dbReference type="ARBA" id="ARBA00075285"/>
    </source>
</evidence>
<dbReference type="RefSeq" id="WP_249301170.1">
    <property type="nucleotide sequence ID" value="NZ_JACRSP010000004.1"/>
</dbReference>
<dbReference type="EC" id="3.4.13.18" evidence="10"/>
<dbReference type="Gene3D" id="3.40.630.10">
    <property type="entry name" value="Zn peptidases"/>
    <property type="match status" value="2"/>
</dbReference>
<keyword evidence="5 19" id="KW-0378">Hydrolase</keyword>
<comment type="cofactor">
    <cofactor evidence="1">
        <name>Co(2+)</name>
        <dbReference type="ChEBI" id="CHEBI:48828"/>
    </cofactor>
</comment>
<sequence>MAILSGLKPERVFSYFEELSRVPRGSGNTASASNLCAAYARQLGLRCRQDAANNVIIWKDASPGYEGAAPIILQGHLDMVCAKTEDCTKDMATQGLDLVTDGEWIWADKTSLGADNGVAIAIILAILTDDTLPHPPIEAVFTADEEIGLVGAFALDCSDLRGRTLLNLDFEDEGVFTVSSAGGVSLDCALAAAREPLDGECCYEIVLDGLIGGHSGADIDKGRASANPLMVRVLYSAMEQIPLLRLCDIHGGQFDNVISPSCRAKIAVPHEQAQALEQFLASFGGVLKNEWACEPELSLSWNAAAPSDALSVRDTSRALHLLLGLPHGVQAMSMEFPGLVQTSLNFSFVCLEPDGLRFTCSIRSCIASQKAMMVQRVRAAVESAGGSVAERSDYPGWQYAKSSALRELILSAYRDISGREGRVVASHGGLECGLFVDRIPGLDAISTGPDLQGVHSVHERVSVRSIAHLYDLVCEVLKRSR</sequence>
<keyword evidence="4" id="KW-0479">Metal-binding</keyword>
<dbReference type="FunFam" id="3.40.630.10:FF:000015">
    <property type="entry name" value="Aminoacyl-histidine dipeptidase PepD"/>
    <property type="match status" value="1"/>
</dbReference>
<dbReference type="GO" id="GO:0006508">
    <property type="term" value="P:proteolysis"/>
    <property type="evidence" value="ECO:0007669"/>
    <property type="project" value="UniProtKB-KW"/>
</dbReference>
<dbReference type="Pfam" id="PF01546">
    <property type="entry name" value="Peptidase_M20"/>
    <property type="match status" value="1"/>
</dbReference>
<evidence type="ECO:0000256" key="15">
    <source>
        <dbReference type="ARBA" id="ARBA00076004"/>
    </source>
</evidence>
<dbReference type="EMBL" id="JACRSP010000004">
    <property type="protein sequence ID" value="MBC8537008.1"/>
    <property type="molecule type" value="Genomic_DNA"/>
</dbReference>
<evidence type="ECO:0000256" key="17">
    <source>
        <dbReference type="ARBA" id="ARBA00078074"/>
    </source>
</evidence>
<keyword evidence="7" id="KW-0482">Metalloprotease</keyword>
<dbReference type="PIRSF" id="PIRSF016599">
    <property type="entry name" value="Xaa-His_dipept"/>
    <property type="match status" value="1"/>
</dbReference>
<keyword evidence="8" id="KW-0170">Cobalt</keyword>
<protein>
    <recommendedName>
        <fullName evidence="13">Cytosol non-specific dipeptidase</fullName>
        <ecNumber evidence="10">3.4.13.18</ecNumber>
    </recommendedName>
    <alternativeName>
        <fullName evidence="16">Aminoacyl-histidine dipeptidase</fullName>
    </alternativeName>
    <alternativeName>
        <fullName evidence="15">Beta-alanyl-histidine dipeptidase</fullName>
    </alternativeName>
    <alternativeName>
        <fullName evidence="14">Carnosinase</fullName>
    </alternativeName>
    <alternativeName>
        <fullName evidence="11">Peptidase D</fullName>
    </alternativeName>
    <alternativeName>
        <fullName evidence="17">Xaa-His dipeptidase</fullName>
    </alternativeName>
</protein>
<dbReference type="GO" id="GO:0046872">
    <property type="term" value="F:metal ion binding"/>
    <property type="evidence" value="ECO:0007669"/>
    <property type="project" value="UniProtKB-KW"/>
</dbReference>
<dbReference type="InterPro" id="IPR002933">
    <property type="entry name" value="Peptidase_M20"/>
</dbReference>
<dbReference type="FunFam" id="3.40.630.10:FF:000018">
    <property type="entry name" value="Aminoacyl-histidine dipeptidase PepD"/>
    <property type="match status" value="1"/>
</dbReference>
<evidence type="ECO:0000256" key="6">
    <source>
        <dbReference type="ARBA" id="ARBA00022833"/>
    </source>
</evidence>
<comment type="catalytic activity">
    <reaction evidence="9">
        <text>Hydrolysis of dipeptides, preferentially hydrophobic dipeptides including prolyl amino acids.</text>
        <dbReference type="EC" id="3.4.13.18"/>
    </reaction>
</comment>
<keyword evidence="6" id="KW-0862">Zinc</keyword>
<evidence type="ECO:0000256" key="2">
    <source>
        <dbReference type="ARBA" id="ARBA00001947"/>
    </source>
</evidence>
<dbReference type="PRINTS" id="PR00934">
    <property type="entry name" value="XHISDIPTASE"/>
</dbReference>
<name>A0A926DE93_9FIRM</name>
<dbReference type="GO" id="GO:0070573">
    <property type="term" value="F:metallodipeptidase activity"/>
    <property type="evidence" value="ECO:0007669"/>
    <property type="project" value="TreeGrafter"/>
</dbReference>
<evidence type="ECO:0000256" key="10">
    <source>
        <dbReference type="ARBA" id="ARBA00038976"/>
    </source>
</evidence>
<dbReference type="Proteomes" id="UP000620366">
    <property type="component" value="Unassembled WGS sequence"/>
</dbReference>
<evidence type="ECO:0000256" key="8">
    <source>
        <dbReference type="ARBA" id="ARBA00023285"/>
    </source>
</evidence>
<keyword evidence="3" id="KW-0645">Protease</keyword>
<keyword evidence="19" id="KW-0224">Dipeptidase</keyword>
<feature type="domain" description="Peptidase M20 dimerisation" evidence="18">
    <location>
        <begin position="209"/>
        <end position="290"/>
    </location>
</feature>
<comment type="cofactor">
    <cofactor evidence="2">
        <name>Zn(2+)</name>
        <dbReference type="ChEBI" id="CHEBI:29105"/>
    </cofactor>
</comment>
<accession>A0A926DE93</accession>
<evidence type="ECO:0000256" key="4">
    <source>
        <dbReference type="ARBA" id="ARBA00022723"/>
    </source>
</evidence>
<evidence type="ECO:0000259" key="18">
    <source>
        <dbReference type="Pfam" id="PF07687"/>
    </source>
</evidence>
<dbReference type="InterPro" id="IPR011650">
    <property type="entry name" value="Peptidase_M20_dimer"/>
</dbReference>
<evidence type="ECO:0000256" key="3">
    <source>
        <dbReference type="ARBA" id="ARBA00022670"/>
    </source>
</evidence>
<dbReference type="PANTHER" id="PTHR43501:SF1">
    <property type="entry name" value="CYTOSOL NON-SPECIFIC DIPEPTIDASE"/>
    <property type="match status" value="1"/>
</dbReference>
<dbReference type="InterPro" id="IPR001160">
    <property type="entry name" value="Peptidase_M20C"/>
</dbReference>